<organism evidence="2 3">
    <name type="scientific">Vibrio vulnificus (strain YJ016)</name>
    <dbReference type="NCBI Taxonomy" id="196600"/>
    <lineage>
        <taxon>Bacteria</taxon>
        <taxon>Pseudomonadati</taxon>
        <taxon>Pseudomonadota</taxon>
        <taxon>Gammaproteobacteria</taxon>
        <taxon>Vibrionales</taxon>
        <taxon>Vibrionaceae</taxon>
        <taxon>Vibrio</taxon>
    </lineage>
</organism>
<keyword evidence="1" id="KW-0812">Transmembrane</keyword>
<evidence type="ECO:0000313" key="2">
    <source>
        <dbReference type="EMBL" id="BAC96914.1"/>
    </source>
</evidence>
<proteinExistence type="predicted"/>
<dbReference type="AlphaFoldDB" id="Q7MDZ7"/>
<keyword evidence="1" id="KW-1133">Transmembrane helix</keyword>
<feature type="transmembrane region" description="Helical" evidence="1">
    <location>
        <begin position="31"/>
        <end position="53"/>
    </location>
</feature>
<name>Q7MDZ7_VIBVY</name>
<protein>
    <submittedName>
        <fullName evidence="2">Uncharacterized protein</fullName>
    </submittedName>
</protein>
<gene>
    <name evidence="2" type="ordered locus">VVA0887</name>
</gene>
<dbReference type="EMBL" id="BA000038">
    <property type="protein sequence ID" value="BAC96914.1"/>
    <property type="molecule type" value="Genomic_DNA"/>
</dbReference>
<evidence type="ECO:0000313" key="3">
    <source>
        <dbReference type="Proteomes" id="UP000002675"/>
    </source>
</evidence>
<dbReference type="KEGG" id="vvy:VVA0887"/>
<dbReference type="HOGENOM" id="CLU_2848720_0_0_6"/>
<dbReference type="Proteomes" id="UP000002675">
    <property type="component" value="Chromosome II"/>
</dbReference>
<keyword evidence="1" id="KW-0472">Membrane</keyword>
<evidence type="ECO:0000256" key="1">
    <source>
        <dbReference type="SAM" id="Phobius"/>
    </source>
</evidence>
<sequence>MKRSSATFCGLKGATFTPLRANTRQRPATNTLFPASEVVPCTMSVVTFASIFYRRYSREVYFSLF</sequence>
<reference evidence="2 3" key="1">
    <citation type="journal article" date="2003" name="Genome Res.">
        <title>Comparative genome analysis of Vibrio vulnificus, a marine pathogen.</title>
        <authorList>
            <person name="Chen C.Y."/>
            <person name="Wu K.M."/>
            <person name="Chang Y.C."/>
            <person name="Chang C.H."/>
            <person name="Tsai H.C."/>
            <person name="Liao T.L."/>
            <person name="Liu Y.M."/>
            <person name="Chen H.J."/>
            <person name="Shen A.B."/>
            <person name="Li J.C."/>
            <person name="Su T.L."/>
            <person name="Shao C.P."/>
            <person name="Lee C.T."/>
            <person name="Hor L.I."/>
            <person name="Tsai S.F."/>
        </authorList>
    </citation>
    <scope>NUCLEOTIDE SEQUENCE [LARGE SCALE GENOMIC DNA]</scope>
    <source>
        <strain evidence="2 3">YJ016</strain>
    </source>
</reference>
<accession>Q7MDZ7</accession>